<dbReference type="InterPro" id="IPR006044">
    <property type="entry name" value="11S_seedstore_pln"/>
</dbReference>
<dbReference type="GO" id="GO:0048316">
    <property type="term" value="P:seed development"/>
    <property type="evidence" value="ECO:0007669"/>
    <property type="project" value="UniProtKB-ARBA"/>
</dbReference>
<name>A0A8J5EBL6_ZINOF</name>
<protein>
    <recommendedName>
        <fullName evidence="8">Cupin type-1 domain-containing protein</fullName>
    </recommendedName>
</protein>
<proteinExistence type="inferred from homology"/>
<feature type="chain" id="PRO_5035285950" description="Cupin type-1 domain-containing protein" evidence="7">
    <location>
        <begin position="21"/>
        <end position="999"/>
    </location>
</feature>
<dbReference type="InterPro" id="IPR006045">
    <property type="entry name" value="Cupin_1"/>
</dbReference>
<dbReference type="PANTHER" id="PTHR31189:SF35">
    <property type="entry name" value="12S SEED STORAGE PROTEIN CRB"/>
    <property type="match status" value="1"/>
</dbReference>
<dbReference type="PANTHER" id="PTHR31189">
    <property type="entry name" value="OS03G0336100 PROTEIN-RELATED"/>
    <property type="match status" value="1"/>
</dbReference>
<keyword evidence="4" id="KW-0758">Storage protein</keyword>
<dbReference type="Pfam" id="PF00190">
    <property type="entry name" value="Cupin_1"/>
    <property type="match status" value="2"/>
</dbReference>
<dbReference type="InterPro" id="IPR014710">
    <property type="entry name" value="RmlC-like_jellyroll"/>
</dbReference>
<gene>
    <name evidence="9" type="ORF">ZIOFF_071671</name>
</gene>
<dbReference type="CDD" id="cd02243">
    <property type="entry name" value="cupin_11S_legumin_C"/>
    <property type="match status" value="1"/>
</dbReference>
<evidence type="ECO:0000313" key="9">
    <source>
        <dbReference type="EMBL" id="KAG6470597.1"/>
    </source>
</evidence>
<evidence type="ECO:0000256" key="4">
    <source>
        <dbReference type="ARBA" id="ARBA00022761"/>
    </source>
</evidence>
<dbReference type="GO" id="GO:0045735">
    <property type="term" value="F:nutrient reservoir activity"/>
    <property type="evidence" value="ECO:0007669"/>
    <property type="project" value="UniProtKB-KW"/>
</dbReference>
<keyword evidence="3 7" id="KW-0732">Signal</keyword>
<dbReference type="Pfam" id="PF13952">
    <property type="entry name" value="DUF4216"/>
    <property type="match status" value="1"/>
</dbReference>
<feature type="domain" description="Cupin type-1" evidence="8">
    <location>
        <begin position="50"/>
        <end position="251"/>
    </location>
</feature>
<evidence type="ECO:0000256" key="3">
    <source>
        <dbReference type="ARBA" id="ARBA00022729"/>
    </source>
</evidence>
<dbReference type="InterPro" id="IPR025312">
    <property type="entry name" value="DUF4216"/>
</dbReference>
<keyword evidence="5" id="KW-0708">Seed storage protein</keyword>
<comment type="caution">
    <text evidence="9">The sequence shown here is derived from an EMBL/GenBank/DDBJ whole genome shotgun (WGS) entry which is preliminary data.</text>
</comment>
<evidence type="ECO:0000256" key="5">
    <source>
        <dbReference type="ARBA" id="ARBA00023129"/>
    </source>
</evidence>
<dbReference type="AlphaFoldDB" id="A0A8J5EBL6"/>
<dbReference type="InterPro" id="IPR011051">
    <property type="entry name" value="RmlC_Cupin_sf"/>
</dbReference>
<feature type="signal peptide" evidence="7">
    <location>
        <begin position="1"/>
        <end position="20"/>
    </location>
</feature>
<dbReference type="EMBL" id="JACMSC010000021">
    <property type="protein sequence ID" value="KAG6470597.1"/>
    <property type="molecule type" value="Genomic_DNA"/>
</dbReference>
<reference evidence="9 10" key="1">
    <citation type="submission" date="2020-08" db="EMBL/GenBank/DDBJ databases">
        <title>Plant Genome Project.</title>
        <authorList>
            <person name="Zhang R.-G."/>
        </authorList>
    </citation>
    <scope>NUCLEOTIDE SEQUENCE [LARGE SCALE GENOMIC DNA]</scope>
    <source>
        <tissue evidence="9">Rhizome</tissue>
    </source>
</reference>
<dbReference type="InterPro" id="IPR050253">
    <property type="entry name" value="Seed_Storage-Functional"/>
</dbReference>
<evidence type="ECO:0000259" key="8">
    <source>
        <dbReference type="SMART" id="SM00835"/>
    </source>
</evidence>
<keyword evidence="6" id="KW-1015">Disulfide bond</keyword>
<comment type="subunit">
    <text evidence="2">Hexamer; each subunit is composed of an acidic and a basic chain derived from a single precursor and linked by a disulfide bond.</text>
</comment>
<evidence type="ECO:0000256" key="2">
    <source>
        <dbReference type="ARBA" id="ARBA00011818"/>
    </source>
</evidence>
<feature type="domain" description="Cupin type-1" evidence="8">
    <location>
        <begin position="312"/>
        <end position="461"/>
    </location>
</feature>
<evidence type="ECO:0000256" key="6">
    <source>
        <dbReference type="ARBA" id="ARBA00023157"/>
    </source>
</evidence>
<dbReference type="SMART" id="SM00835">
    <property type="entry name" value="Cupin_1"/>
    <property type="match status" value="2"/>
</dbReference>
<dbReference type="SUPFAM" id="SSF51182">
    <property type="entry name" value="RmlC-like cupins"/>
    <property type="match status" value="1"/>
</dbReference>
<dbReference type="PRINTS" id="PR00439">
    <property type="entry name" value="11SGLOBULIN"/>
</dbReference>
<evidence type="ECO:0000256" key="7">
    <source>
        <dbReference type="SAM" id="SignalP"/>
    </source>
</evidence>
<evidence type="ECO:0000256" key="1">
    <source>
        <dbReference type="ARBA" id="ARBA00007178"/>
    </source>
</evidence>
<dbReference type="FunFam" id="2.60.120.10:FF:000073">
    <property type="entry name" value="Glycinin G1"/>
    <property type="match status" value="1"/>
</dbReference>
<comment type="similarity">
    <text evidence="1">Belongs to the 11S seed storage protein (globulins) family.</text>
</comment>
<dbReference type="Proteomes" id="UP000734854">
    <property type="component" value="Unassembled WGS sequence"/>
</dbReference>
<accession>A0A8J5EBL6</accession>
<keyword evidence="10" id="KW-1185">Reference proteome</keyword>
<sequence>MTSLITWALALLLLCHCCSSARISVGRQEEREQPYGQLRFQQGMCGIERLRALEPSRRVQSEAGVTEYFDQLQQQMQCAGVSAYRRTIQPRGLLLPFFSNAPKLIYIVQGRCVGGMVIPGCPETFQWTQQAAGQQWGEMEEAGQEQRFRDEHQRIQQYREGDVIAVPNGVAHWFYNNGEVPLVAITISDVSSGANQLDNLHRDFLLAGRERRAEQGAQMERAEERKEVNLLNGFDTNLLAEALGVDREVAKKIQNPEDRRGDIVLVERGLEMLRPSRWMEQQVQQQEEQVERQGQCPRNGLEETYCTLKNKQNMADAMLADYYNPRAGRITLLNSQKLPMLRFIQMSAVRGQLRKNALVAPLWNVNAHSIMYALRGSCRMQVVGHRGRTVFDGELRQGQLLVVPQHFVVVMQSRSEQFEWIAFKTNDNAMVSQVVGKASVLRGLPVEVLMNSYRISREEARRLKFNRGSEMSIFAPKSVRELQEHRNYLLARECGMWNKNKKLNFQCGLEIRSYEVTDELYALANRSNFSVYSYSGAIINGVKFLVEERDVRRTTQNSGILVPSVAGQNFYGILQEVIELCYLKDCTILLFKCKWFDTDLRKRRIQEDKIFTSIYIGVEWYKNDPFILASQAKSVYYLNDIKNGPMWKLVQDYDPRNLWDYPNGEVENDVDTISIDPHIVQETNSQSLQLVVELPDLENVSFHRDDIDPTEVMNVDQLLHNINDFVVDVDDFEDDTLEEYDDEEDDTIEIDEEDNIENETNDTTSEEDVEYSSLANVPAQQSLYLTDMMSSLNVSGSGVGGDESIRDGRGRQTTWRQESCSIVLEKALKKQKVDKLEVKFEDYTGGSVGKNGKWFNNLIAQIVRDTISPLVMAWEDVTLVEKQLIFDRLDANLETGELPSAVDTFEKLYHKGGQWKNDWAAQKYAEMVELRLTQQEGEVSDSSINDVHQPKDISIMTQVLGEQQKTISEQQQKFDALLQQLQQAIPGFTFQLPPACSST</sequence>
<dbReference type="CDD" id="cd02242">
    <property type="entry name" value="cupin_11S_legumin_N"/>
    <property type="match status" value="1"/>
</dbReference>
<organism evidence="9 10">
    <name type="scientific">Zingiber officinale</name>
    <name type="common">Ginger</name>
    <name type="synonym">Amomum zingiber</name>
    <dbReference type="NCBI Taxonomy" id="94328"/>
    <lineage>
        <taxon>Eukaryota</taxon>
        <taxon>Viridiplantae</taxon>
        <taxon>Streptophyta</taxon>
        <taxon>Embryophyta</taxon>
        <taxon>Tracheophyta</taxon>
        <taxon>Spermatophyta</taxon>
        <taxon>Magnoliopsida</taxon>
        <taxon>Liliopsida</taxon>
        <taxon>Zingiberales</taxon>
        <taxon>Zingiberaceae</taxon>
        <taxon>Zingiber</taxon>
    </lineage>
</organism>
<evidence type="ECO:0000313" key="10">
    <source>
        <dbReference type="Proteomes" id="UP000734854"/>
    </source>
</evidence>
<dbReference type="Gene3D" id="2.60.120.10">
    <property type="entry name" value="Jelly Rolls"/>
    <property type="match status" value="2"/>
</dbReference>